<evidence type="ECO:0000313" key="2">
    <source>
        <dbReference type="EMBL" id="CAI9300223.1"/>
    </source>
</evidence>
<protein>
    <submittedName>
        <fullName evidence="2">Uncharacterized protein</fullName>
    </submittedName>
</protein>
<dbReference type="EMBL" id="OX465084">
    <property type="protein sequence ID" value="CAI9300223.1"/>
    <property type="molecule type" value="Genomic_DNA"/>
</dbReference>
<keyword evidence="3" id="KW-1185">Reference proteome</keyword>
<reference evidence="2" key="1">
    <citation type="submission" date="2023-04" db="EMBL/GenBank/DDBJ databases">
        <authorList>
            <person name="Vijverberg K."/>
            <person name="Xiong W."/>
            <person name="Schranz E."/>
        </authorList>
    </citation>
    <scope>NUCLEOTIDE SEQUENCE</scope>
</reference>
<dbReference type="AlphaFoldDB" id="A0AA36ELI2"/>
<evidence type="ECO:0000256" key="1">
    <source>
        <dbReference type="SAM" id="MobiDB-lite"/>
    </source>
</evidence>
<dbReference type="Proteomes" id="UP001177003">
    <property type="component" value="Chromosome 8"/>
</dbReference>
<feature type="region of interest" description="Disordered" evidence="1">
    <location>
        <begin position="126"/>
        <end position="149"/>
    </location>
</feature>
<name>A0AA36ELI2_LACSI</name>
<gene>
    <name evidence="2" type="ORF">LSALG_LOCUS38877</name>
</gene>
<accession>A0AA36ELI2</accession>
<evidence type="ECO:0000313" key="3">
    <source>
        <dbReference type="Proteomes" id="UP001177003"/>
    </source>
</evidence>
<proteinExistence type="predicted"/>
<organism evidence="2 3">
    <name type="scientific">Lactuca saligna</name>
    <name type="common">Willowleaf lettuce</name>
    <dbReference type="NCBI Taxonomy" id="75948"/>
    <lineage>
        <taxon>Eukaryota</taxon>
        <taxon>Viridiplantae</taxon>
        <taxon>Streptophyta</taxon>
        <taxon>Embryophyta</taxon>
        <taxon>Tracheophyta</taxon>
        <taxon>Spermatophyta</taxon>
        <taxon>Magnoliopsida</taxon>
        <taxon>eudicotyledons</taxon>
        <taxon>Gunneridae</taxon>
        <taxon>Pentapetalae</taxon>
        <taxon>asterids</taxon>
        <taxon>campanulids</taxon>
        <taxon>Asterales</taxon>
        <taxon>Asteraceae</taxon>
        <taxon>Cichorioideae</taxon>
        <taxon>Cichorieae</taxon>
        <taxon>Lactucinae</taxon>
        <taxon>Lactuca</taxon>
    </lineage>
</organism>
<sequence length="149" mass="17009">MSGINKHGERPLRISDCLSSNVPLTSDKILNLSSLFAQLLLAVKDKFNCLSHQRTEDAQTTEPWRVNEMKNDLRYLTSFSPEVDKAYEWKYHLSCFYVSDEETLELWPSVCKHEAREYLKMCDSGMSPTDADEGQERKTAVKTIVGSSP</sequence>